<protein>
    <recommendedName>
        <fullName evidence="2">CARD domain-containing protein</fullName>
    </recommendedName>
</protein>
<feature type="region of interest" description="Disordered" evidence="1">
    <location>
        <begin position="368"/>
        <end position="412"/>
    </location>
</feature>
<dbReference type="Gene3D" id="1.10.533.10">
    <property type="entry name" value="Death Domain, Fas"/>
    <property type="match status" value="1"/>
</dbReference>
<evidence type="ECO:0000259" key="2">
    <source>
        <dbReference type="PROSITE" id="PS50209"/>
    </source>
</evidence>
<dbReference type="SUPFAM" id="SSF47986">
    <property type="entry name" value="DEATH domain"/>
    <property type="match status" value="1"/>
</dbReference>
<feature type="compositionally biased region" description="Polar residues" evidence="1">
    <location>
        <begin position="402"/>
        <end position="412"/>
    </location>
</feature>
<sequence length="625" mass="71119">MGSTGVDTVEKLRELIDKHAFDLTQQLDVNTRFLTYLTKSHLLSPSELLQFQRYESQTDRVRTILKILPDRDKPNASFAFIESLRQSGQEDLAVLLMGGKSEVDVISHYQSSLQLQFHEIKSHLKSEVSELKHGIADPENGNASSTRVLLQFQNITESTIKQLENCEQILDRLHEDCLKIAKANIDMLRKIETVDSTIRSVLDVGRRSYFPKKKAFPGRAESTQPNNTTDHSVNISLGIHSKYNYSGRKLQETSVVTRRPVAKISTGGEYIKTSDFRTCVQISEKLLKEIKEGLKSETNPQYGTKLLVAGKETSFKYQSRVRPVRRNQTFGAKTSIPSKVGLKNILLERLMEIDSNFHSYANRLKRSSKGRGLNANKPLVTGNRSRPLNESETVVPKKKTSKGVQTDNSMHSAQEERKIAERASQIAKSLDQRNNDDLVKILDQMHRTITERIVSLTSNLKLSRRSRPLSAGQESHGDTSTHRSSAINNHQSTKMKYDYRAAGNQRTVVLLRDFSRELKAYTELELQLSEAILNEKRKTSQKEEIIKIRDNELKSFKQIVTAIESERDTFKRLYERANKSIPLKPIRVDPRRHGAKVPEQTPTNVSEEHEKPEAEQKHPVVTVDV</sequence>
<dbReference type="OrthoDB" id="6142498at2759"/>
<accession>A0A8S4N442</accession>
<feature type="compositionally biased region" description="Basic and acidic residues" evidence="1">
    <location>
        <begin position="606"/>
        <end position="618"/>
    </location>
</feature>
<dbReference type="InterPro" id="IPR001315">
    <property type="entry name" value="CARD"/>
</dbReference>
<dbReference type="CDD" id="cd01671">
    <property type="entry name" value="CARD"/>
    <property type="match status" value="1"/>
</dbReference>
<proteinExistence type="predicted"/>
<feature type="domain" description="CARD" evidence="2">
    <location>
        <begin position="8"/>
        <end position="99"/>
    </location>
</feature>
<keyword evidence="4" id="KW-1185">Reference proteome</keyword>
<dbReference type="Proteomes" id="UP000749559">
    <property type="component" value="Unassembled WGS sequence"/>
</dbReference>
<dbReference type="PROSITE" id="PS50209">
    <property type="entry name" value="CARD"/>
    <property type="match status" value="1"/>
</dbReference>
<name>A0A8S4N442_OWEFU</name>
<organism evidence="3 4">
    <name type="scientific">Owenia fusiformis</name>
    <name type="common">Polychaete worm</name>
    <dbReference type="NCBI Taxonomy" id="6347"/>
    <lineage>
        <taxon>Eukaryota</taxon>
        <taxon>Metazoa</taxon>
        <taxon>Spiralia</taxon>
        <taxon>Lophotrochozoa</taxon>
        <taxon>Annelida</taxon>
        <taxon>Polychaeta</taxon>
        <taxon>Sedentaria</taxon>
        <taxon>Canalipalpata</taxon>
        <taxon>Sabellida</taxon>
        <taxon>Oweniida</taxon>
        <taxon>Oweniidae</taxon>
        <taxon>Owenia</taxon>
    </lineage>
</organism>
<dbReference type="GO" id="GO:0042981">
    <property type="term" value="P:regulation of apoptotic process"/>
    <property type="evidence" value="ECO:0007669"/>
    <property type="project" value="InterPro"/>
</dbReference>
<evidence type="ECO:0000256" key="1">
    <source>
        <dbReference type="SAM" id="MobiDB-lite"/>
    </source>
</evidence>
<evidence type="ECO:0000313" key="3">
    <source>
        <dbReference type="EMBL" id="CAH1775261.1"/>
    </source>
</evidence>
<evidence type="ECO:0000313" key="4">
    <source>
        <dbReference type="Proteomes" id="UP000749559"/>
    </source>
</evidence>
<dbReference type="EMBL" id="CAIIXF020000001">
    <property type="protein sequence ID" value="CAH1775261.1"/>
    <property type="molecule type" value="Genomic_DNA"/>
</dbReference>
<dbReference type="AlphaFoldDB" id="A0A8S4N442"/>
<feature type="compositionally biased region" description="Polar residues" evidence="1">
    <location>
        <begin position="382"/>
        <end position="392"/>
    </location>
</feature>
<feature type="region of interest" description="Disordered" evidence="1">
    <location>
        <begin position="584"/>
        <end position="625"/>
    </location>
</feature>
<dbReference type="InterPro" id="IPR011029">
    <property type="entry name" value="DEATH-like_dom_sf"/>
</dbReference>
<gene>
    <name evidence="3" type="ORF">OFUS_LOCUS2587</name>
</gene>
<comment type="caution">
    <text evidence="3">The sequence shown here is derived from an EMBL/GenBank/DDBJ whole genome shotgun (WGS) entry which is preliminary data.</text>
</comment>
<feature type="region of interest" description="Disordered" evidence="1">
    <location>
        <begin position="464"/>
        <end position="485"/>
    </location>
</feature>
<reference evidence="3" key="1">
    <citation type="submission" date="2022-03" db="EMBL/GenBank/DDBJ databases">
        <authorList>
            <person name="Martin C."/>
        </authorList>
    </citation>
    <scope>NUCLEOTIDE SEQUENCE</scope>
</reference>
<dbReference type="Pfam" id="PF00619">
    <property type="entry name" value="CARD"/>
    <property type="match status" value="1"/>
</dbReference>